<dbReference type="InterPro" id="IPR044097">
    <property type="entry name" value="Bds1/SdsA1_MBL-fold"/>
</dbReference>
<keyword evidence="1" id="KW-0479">Metal-binding</keyword>
<feature type="domain" description="Metallo-beta-lactamase" evidence="5">
    <location>
        <begin position="168"/>
        <end position="390"/>
    </location>
</feature>
<dbReference type="PANTHER" id="PTHR43223">
    <property type="entry name" value="ALKYL/ARYL-SULFATASE"/>
    <property type="match status" value="1"/>
</dbReference>
<evidence type="ECO:0000259" key="5">
    <source>
        <dbReference type="SMART" id="SM00849"/>
    </source>
</evidence>
<proteinExistence type="inferred from homology"/>
<comment type="similarity">
    <text evidence="4">Belongs to the metallo-beta-lactamase superfamily. Type III sulfatase family.</text>
</comment>
<dbReference type="Pfam" id="PF14864">
    <property type="entry name" value="Alkyl_sulf_C"/>
    <property type="match status" value="1"/>
</dbReference>
<evidence type="ECO:0000256" key="3">
    <source>
        <dbReference type="ARBA" id="ARBA00022833"/>
    </source>
</evidence>
<comment type="caution">
    <text evidence="6">The sequence shown here is derived from an EMBL/GenBank/DDBJ whole genome shotgun (WGS) entry which is preliminary data.</text>
</comment>
<dbReference type="PANTHER" id="PTHR43223:SF1">
    <property type="entry name" value="ALKYL_ARYL-SULFATASE BDS1"/>
    <property type="match status" value="1"/>
</dbReference>
<evidence type="ECO:0000313" key="7">
    <source>
        <dbReference type="Proteomes" id="UP000694460"/>
    </source>
</evidence>
<gene>
    <name evidence="6" type="ORF">JOF57_003899</name>
</gene>
<keyword evidence="3" id="KW-0862">Zinc</keyword>
<dbReference type="InterPro" id="IPR036527">
    <property type="entry name" value="SCP2_sterol-bd_dom_sf"/>
</dbReference>
<dbReference type="EMBL" id="JAGIOP010000002">
    <property type="protein sequence ID" value="MBP2453986.1"/>
    <property type="molecule type" value="Genomic_DNA"/>
</dbReference>
<dbReference type="Gene3D" id="3.60.15.30">
    <property type="entry name" value="Metallo-beta-lactamase domain"/>
    <property type="match status" value="1"/>
</dbReference>
<evidence type="ECO:0000313" key="6">
    <source>
        <dbReference type="EMBL" id="MBP2453986.1"/>
    </source>
</evidence>
<dbReference type="Pfam" id="PF00753">
    <property type="entry name" value="Lactamase_B"/>
    <property type="match status" value="1"/>
</dbReference>
<dbReference type="Pfam" id="PF14863">
    <property type="entry name" value="Alkyl_sulf_dimr"/>
    <property type="match status" value="1"/>
</dbReference>
<dbReference type="SMART" id="SM00849">
    <property type="entry name" value="Lactamase_B"/>
    <property type="match status" value="1"/>
</dbReference>
<dbReference type="InterPro" id="IPR029228">
    <property type="entry name" value="Alkyl_sulf_dimr"/>
</dbReference>
<keyword evidence="2" id="KW-0378">Hydrolase</keyword>
<organism evidence="6 7">
    <name type="scientific">Mycolicibacterium lutetiense</name>
    <dbReference type="NCBI Taxonomy" id="1641992"/>
    <lineage>
        <taxon>Bacteria</taxon>
        <taxon>Bacillati</taxon>
        <taxon>Actinomycetota</taxon>
        <taxon>Actinomycetes</taxon>
        <taxon>Mycobacteriales</taxon>
        <taxon>Mycobacteriaceae</taxon>
        <taxon>Mycolicibacterium</taxon>
    </lineage>
</organism>
<evidence type="ECO:0000256" key="2">
    <source>
        <dbReference type="ARBA" id="ARBA00022801"/>
    </source>
</evidence>
<reference evidence="6 7" key="1">
    <citation type="submission" date="2021-03" db="EMBL/GenBank/DDBJ databases">
        <title>Sequencing the genomes of 1000 actinobacteria strains.</title>
        <authorList>
            <person name="Klenk H.-P."/>
        </authorList>
    </citation>
    <scope>NUCLEOTIDE SEQUENCE [LARGE SCALE GENOMIC DNA]</scope>
    <source>
        <strain evidence="6 7">DSM 46713</strain>
    </source>
</reference>
<dbReference type="InterPro" id="IPR052195">
    <property type="entry name" value="Bact_Alkyl/Aryl-Sulfatase"/>
</dbReference>
<dbReference type="InterPro" id="IPR036866">
    <property type="entry name" value="RibonucZ/Hydroxyglut_hydro"/>
</dbReference>
<dbReference type="Proteomes" id="UP000694460">
    <property type="component" value="Unassembled WGS sequence"/>
</dbReference>
<keyword evidence="7" id="KW-1185">Reference proteome</keyword>
<dbReference type="CDD" id="cd07710">
    <property type="entry name" value="arylsulfatase_Sdsa1-like_MBL-fold"/>
    <property type="match status" value="1"/>
</dbReference>
<dbReference type="InterPro" id="IPR029229">
    <property type="entry name" value="Alkyl_sulf_C"/>
</dbReference>
<dbReference type="InterPro" id="IPR001279">
    <property type="entry name" value="Metallo-B-lactamas"/>
</dbReference>
<dbReference type="RefSeq" id="WP_234938181.1">
    <property type="nucleotide sequence ID" value="NZ_JAGIOP010000002.1"/>
</dbReference>
<dbReference type="SUPFAM" id="SSF55718">
    <property type="entry name" value="SCP-like"/>
    <property type="match status" value="1"/>
</dbReference>
<protein>
    <submittedName>
        <fullName evidence="6">Alkyl sulfatase BDS1-like metallo-beta-lactamase superfamily hydrolase</fullName>
    </submittedName>
</protein>
<dbReference type="Gene3D" id="1.25.40.880">
    <property type="entry name" value="Alkyl sulfatase, dimerisation domain"/>
    <property type="match status" value="1"/>
</dbReference>
<dbReference type="Gene3D" id="3.30.1050.10">
    <property type="entry name" value="SCP2 sterol-binding domain"/>
    <property type="match status" value="1"/>
</dbReference>
<evidence type="ECO:0000256" key="4">
    <source>
        <dbReference type="ARBA" id="ARBA00033751"/>
    </source>
</evidence>
<accession>A0ABS4ZXU2</accession>
<dbReference type="SUPFAM" id="SSF56281">
    <property type="entry name" value="Metallo-hydrolase/oxidoreductase"/>
    <property type="match status" value="1"/>
</dbReference>
<dbReference type="InterPro" id="IPR038536">
    <property type="entry name" value="Alkyl/aryl-sulf_dimr_sf"/>
</dbReference>
<sequence>MDPDSKSQSAGENNEVRAQLPRRKLLGGLAVAGVGTVAVSTLLAGCDSDSGGSAGGSGGVKTDNSVKGATDATKAANQKLLDTLPFNDKADFEDAKRGLIERPETLTIKDANGNVVWDLEEYKTYIADDKPAPETVNPSLWRNAQLCMEYGLFEVVPDRIYQVRGYDLSNVTFIKGDTGWVVIDTAISPETAKAALDLANTKLGNRPIVAVVHSHSHVDHYGGVRGLVNQADVDSGKVKIIAPQAFVEDAVNENVIAGNAMSRRAIYMYGALLPRNAEGGVNGGLGQTVSTGVPTLIIPTDIISTTGTKMTVDGVDMEFQMTPGTEAPTEMNTFFPQFKAMWMAENTTNTMHNLLTLRGAQVRDALKWASFLNETIRTYGPNTEVKFQSHHWPKWGNANIIDYWKKQRDMYKYMHDQSVRMMNQGLVGSEIAEEIQFPPEINTYWPDRGYYGTLKHNSRAVYQRYMGWYDGNPSDLDDLPPVDAAKKYVEYMGGEDAILEKAQKDFDNGNYRWTAMVLKQVVFANPDSANGKNLLADSYEQMGYQAESGPWRSVYLQGAYELRNGVPTAGGTDTASPDTIEAMPPEMMFDYLGVRLNGPKAAGKNIKLNVTFDDLKQDYTLFVENGVLNYAPGKIGDANASLTLSKETMNQIQLGKLKLDDGIDQKKVAVDGNRDSVSEFIGLMDTFPFWFNIVTP</sequence>
<evidence type="ECO:0000256" key="1">
    <source>
        <dbReference type="ARBA" id="ARBA00022723"/>
    </source>
</evidence>
<name>A0ABS4ZXU2_9MYCO</name>